<evidence type="ECO:0000256" key="1">
    <source>
        <dbReference type="PROSITE-ProRule" id="PRU00023"/>
    </source>
</evidence>
<reference evidence="3" key="1">
    <citation type="submission" date="2022-11" db="EMBL/GenBank/DDBJ databases">
        <authorList>
            <person name="Petersen C."/>
        </authorList>
    </citation>
    <scope>NUCLEOTIDE SEQUENCE</scope>
    <source>
        <strain evidence="3">IBT 26290</strain>
    </source>
</reference>
<organism evidence="3 4">
    <name type="scientific">Penicillium canariense</name>
    <dbReference type="NCBI Taxonomy" id="189055"/>
    <lineage>
        <taxon>Eukaryota</taxon>
        <taxon>Fungi</taxon>
        <taxon>Dikarya</taxon>
        <taxon>Ascomycota</taxon>
        <taxon>Pezizomycotina</taxon>
        <taxon>Eurotiomycetes</taxon>
        <taxon>Eurotiomycetidae</taxon>
        <taxon>Eurotiales</taxon>
        <taxon>Aspergillaceae</taxon>
        <taxon>Penicillium</taxon>
    </lineage>
</organism>
<evidence type="ECO:0000256" key="2">
    <source>
        <dbReference type="SAM" id="MobiDB-lite"/>
    </source>
</evidence>
<dbReference type="RefSeq" id="XP_056542263.1">
    <property type="nucleotide sequence ID" value="XM_056689834.1"/>
</dbReference>
<protein>
    <submittedName>
        <fullName evidence="3">Uncharacterized protein</fullName>
    </submittedName>
</protein>
<dbReference type="PANTHER" id="PTHR46082">
    <property type="entry name" value="ATP/GTP-BINDING PROTEIN-RELATED"/>
    <property type="match status" value="1"/>
</dbReference>
<feature type="compositionally biased region" description="Basic residues" evidence="2">
    <location>
        <begin position="1243"/>
        <end position="1252"/>
    </location>
</feature>
<feature type="region of interest" description="Disordered" evidence="2">
    <location>
        <begin position="1201"/>
        <end position="1281"/>
    </location>
</feature>
<dbReference type="Pfam" id="PF12796">
    <property type="entry name" value="Ank_2"/>
    <property type="match status" value="2"/>
</dbReference>
<dbReference type="InterPro" id="IPR036770">
    <property type="entry name" value="Ankyrin_rpt-contain_sf"/>
</dbReference>
<dbReference type="Gene3D" id="1.25.40.20">
    <property type="entry name" value="Ankyrin repeat-containing domain"/>
    <property type="match status" value="3"/>
</dbReference>
<dbReference type="Gene3D" id="3.40.50.1580">
    <property type="entry name" value="Nucleoside phosphorylase domain"/>
    <property type="match status" value="1"/>
</dbReference>
<dbReference type="OrthoDB" id="1658288at2759"/>
<dbReference type="GO" id="GO:0003824">
    <property type="term" value="F:catalytic activity"/>
    <property type="evidence" value="ECO:0007669"/>
    <property type="project" value="InterPro"/>
</dbReference>
<dbReference type="PROSITE" id="PS50297">
    <property type="entry name" value="ANK_REP_REGION"/>
    <property type="match status" value="4"/>
</dbReference>
<sequence>MNELNPSIYTVVWIAPLEIEAQAALHMLDNHHRGRFSLDKGDDYVFRAGDIGGHNIIIATLPAGQEYGTGSAAALASQVKKFFPNLWFGLLVGVAAGLPSLSRHPPRDIRLGDVLVGLPEGNSAGLIAYDLGKETGASGFQLLRDGHVLANTETVVRSAIQNIKLMAPRDVDTFQSYYEAIRHKQHSNGDFNDPGQDHDHLYQIDDKGLSHIVQRERRPGSERTRVWYGPIGSGEKLMKNAQRRNELRDKYGIIGLEMEAAGTMNRIPVGVIRGVCDYGDEHKNKEWQPYAAAMAAAYAKAILYEIRPKTSAPAYVNRVQECLLTDSNTFLETDAQGIQSRLPVRTAFLGREEELSQMQRCFDSGLCRSSLVLWGLSGSGKTQLAVHYVTTNKQSYQSVLWIDGSSSALIHQSFENLSHHISGYNQERPAIEQVIEWLERGTNRSWMMVFDGVPGAYDVNDSENFDIRKYLPACDHGHILLVTTASDLHLRLALPEIHLEGVNDTTGSNILLRCAGIQEPEDSGKATAQSISRKLGGLPLALEQAGTLLSYGIIRMDDFNKQFQQRFSNKALKTPMKKYVGSYEKGRTLWTVFEMSYDGLIQRSPDALKLLHLAIFLSPGSIPSIFGNRPEPGVSSDSAFDIPVFGTSLAETQSFGLLCWLKNLRWKVERFGAAVNELESSGFVKLCRNQSDASIESLAVHALIRAFVCSKASEEDIHESLVTAFLLGGRTLHYGTKGFQLTGLWKHTGELSRLLVVFLSLVPTSFFQDPDGKYFVLCGAVAPVYAYTCRFLGDLEGSKRFWDIAIKYRLIADTNWPDTELHMNEIFEAASIDVKVGRFDIGIERYELLLAHCDRIFPDNDERAVQSAAALREAREITQKHEQNFGRAIVAQRVAKQRPGNPTSGEATSPLHKATESGDIEEVKLLLENGADIVAPDDQGWTPLHIASRFGHTNIVCLLLQRKAEINPTDNRDRTPLHLASENGCSEEARLLLEHGAEIGHQDIRGETALICAAQRGHELNVRYLLQHEPSLDIQDIAGGTALFWASSRGYEKVVEALLKHAPKLDLQNYNGWTALTRAVAAKAEKISCLLIKHAHYGLNDIILMLLENGANPNLQNGIGRTPLISAATAGHDATVALLLKYNARLDTEDHEGLTAAAWAARRGHRNTLRLLSEEDAALLDLQERIENLAVSAAIRRRKSLESHQLQEYSEHKREPKETSSVLKGLREQRRQTTRTMSEAWKRLMKRSRKGKGRMESDNEYDTSQTDDDGDSILESFARTS</sequence>
<dbReference type="GO" id="GO:0009116">
    <property type="term" value="P:nucleoside metabolic process"/>
    <property type="evidence" value="ECO:0007669"/>
    <property type="project" value="InterPro"/>
</dbReference>
<accession>A0A9W9HZK7</accession>
<feature type="compositionally biased region" description="Basic and acidic residues" evidence="2">
    <location>
        <begin position="1209"/>
        <end position="1218"/>
    </location>
</feature>
<feature type="repeat" description="ANK" evidence="1">
    <location>
        <begin position="972"/>
        <end position="1004"/>
    </location>
</feature>
<feature type="repeat" description="ANK" evidence="1">
    <location>
        <begin position="1038"/>
        <end position="1070"/>
    </location>
</feature>
<reference evidence="3" key="2">
    <citation type="journal article" date="2023" name="IMA Fungus">
        <title>Comparative genomic study of the Penicillium genus elucidates a diverse pangenome and 15 lateral gene transfer events.</title>
        <authorList>
            <person name="Petersen C."/>
            <person name="Sorensen T."/>
            <person name="Nielsen M.R."/>
            <person name="Sondergaard T.E."/>
            <person name="Sorensen J.L."/>
            <person name="Fitzpatrick D.A."/>
            <person name="Frisvad J.C."/>
            <person name="Nielsen K.L."/>
        </authorList>
    </citation>
    <scope>NUCLEOTIDE SEQUENCE</scope>
    <source>
        <strain evidence="3">IBT 26290</strain>
    </source>
</reference>
<dbReference type="SUPFAM" id="SSF53167">
    <property type="entry name" value="Purine and uridine phosphorylases"/>
    <property type="match status" value="1"/>
</dbReference>
<gene>
    <name evidence="3" type="ORF">N7482_007710</name>
</gene>
<feature type="compositionally biased region" description="Acidic residues" evidence="2">
    <location>
        <begin position="1258"/>
        <end position="1272"/>
    </location>
</feature>
<name>A0A9W9HZK7_9EURO</name>
<dbReference type="Pfam" id="PF13637">
    <property type="entry name" value="Ank_4"/>
    <property type="match status" value="2"/>
</dbReference>
<feature type="repeat" description="ANK" evidence="1">
    <location>
        <begin position="939"/>
        <end position="971"/>
    </location>
</feature>
<evidence type="ECO:0000313" key="3">
    <source>
        <dbReference type="EMBL" id="KAJ5160706.1"/>
    </source>
</evidence>
<dbReference type="SUPFAM" id="SSF48403">
    <property type="entry name" value="Ankyrin repeat"/>
    <property type="match status" value="1"/>
</dbReference>
<dbReference type="PRINTS" id="PR01415">
    <property type="entry name" value="ANKYRIN"/>
</dbReference>
<comment type="caution">
    <text evidence="3">The sequence shown here is derived from an EMBL/GenBank/DDBJ whole genome shotgun (WGS) entry which is preliminary data.</text>
</comment>
<dbReference type="Proteomes" id="UP001149163">
    <property type="component" value="Unassembled WGS sequence"/>
</dbReference>
<feature type="repeat" description="ANK" evidence="1">
    <location>
        <begin position="1005"/>
        <end position="1037"/>
    </location>
</feature>
<dbReference type="PANTHER" id="PTHR46082:SF11">
    <property type="entry name" value="AAA+ ATPASE DOMAIN-CONTAINING PROTEIN-RELATED"/>
    <property type="match status" value="1"/>
</dbReference>
<feature type="repeat" description="ANK" evidence="1">
    <location>
        <begin position="1119"/>
        <end position="1151"/>
    </location>
</feature>
<dbReference type="SUPFAM" id="SSF52540">
    <property type="entry name" value="P-loop containing nucleoside triphosphate hydrolases"/>
    <property type="match status" value="1"/>
</dbReference>
<dbReference type="GeneID" id="81429010"/>
<keyword evidence="1" id="KW-0040">ANK repeat</keyword>
<proteinExistence type="predicted"/>
<dbReference type="SMART" id="SM00248">
    <property type="entry name" value="ANK"/>
    <property type="match status" value="8"/>
</dbReference>
<dbReference type="EMBL" id="JAPQKN010000004">
    <property type="protein sequence ID" value="KAJ5160706.1"/>
    <property type="molecule type" value="Genomic_DNA"/>
</dbReference>
<evidence type="ECO:0000313" key="4">
    <source>
        <dbReference type="Proteomes" id="UP001149163"/>
    </source>
</evidence>
<keyword evidence="4" id="KW-1185">Reference proteome</keyword>
<dbReference type="InterPro" id="IPR035994">
    <property type="entry name" value="Nucleoside_phosphorylase_sf"/>
</dbReference>
<dbReference type="PROSITE" id="PS50088">
    <property type="entry name" value="ANK_REPEAT"/>
    <property type="match status" value="6"/>
</dbReference>
<dbReference type="InterPro" id="IPR053137">
    <property type="entry name" value="NLR-like"/>
</dbReference>
<feature type="region of interest" description="Disordered" evidence="2">
    <location>
        <begin position="896"/>
        <end position="915"/>
    </location>
</feature>
<dbReference type="InterPro" id="IPR002110">
    <property type="entry name" value="Ankyrin_rpt"/>
</dbReference>
<feature type="repeat" description="ANK" evidence="1">
    <location>
        <begin position="906"/>
        <end position="938"/>
    </location>
</feature>
<dbReference type="InterPro" id="IPR027417">
    <property type="entry name" value="P-loop_NTPase"/>
</dbReference>
<dbReference type="Gene3D" id="3.40.50.300">
    <property type="entry name" value="P-loop containing nucleotide triphosphate hydrolases"/>
    <property type="match status" value="1"/>
</dbReference>